<gene>
    <name evidence="1" type="ORF">rCG_42645</name>
</gene>
<dbReference type="EMBL" id="CH474012">
    <property type="protein sequence ID" value="EDL89697.1"/>
    <property type="molecule type" value="Genomic_DNA"/>
</dbReference>
<proteinExistence type="predicted"/>
<accession>A6K1N9</accession>
<sequence length="11" mass="1276">MQRPGTGRMLE</sequence>
<evidence type="ECO:0000313" key="1">
    <source>
        <dbReference type="EMBL" id="EDL89697.1"/>
    </source>
</evidence>
<dbReference type="Proteomes" id="UP000234681">
    <property type="component" value="Chromosome 12"/>
</dbReference>
<evidence type="ECO:0000313" key="2">
    <source>
        <dbReference type="Proteomes" id="UP000234681"/>
    </source>
</evidence>
<reference evidence="1 2" key="1">
    <citation type="submission" date="2005-07" db="EMBL/GenBank/DDBJ databases">
        <authorList>
            <person name="Mural R.J."/>
            <person name="Li P.W."/>
            <person name="Adams M.D."/>
            <person name="Amanatides P.G."/>
            <person name="Baden-Tillson H."/>
            <person name="Barnstead M."/>
            <person name="Chin S.H."/>
            <person name="Dew I."/>
            <person name="Evans C.A."/>
            <person name="Ferriera S."/>
            <person name="Flanigan M."/>
            <person name="Fosler C."/>
            <person name="Glodek A."/>
            <person name="Gu Z."/>
            <person name="Holt R.A."/>
            <person name="Jennings D."/>
            <person name="Kraft C.L."/>
            <person name="Lu F."/>
            <person name="Nguyen T."/>
            <person name="Nusskern D.R."/>
            <person name="Pfannkoch C.M."/>
            <person name="Sitter C."/>
            <person name="Sutton G.G."/>
            <person name="Venter J.C."/>
            <person name="Wang Z."/>
            <person name="Woodage T."/>
            <person name="Zheng X.H."/>
            <person name="Zhong F."/>
        </authorList>
    </citation>
    <scope>NUCLEOTIDE SEQUENCE [LARGE SCALE GENOMIC DNA]</scope>
    <source>
        <strain>BN</strain>
        <strain evidence="2">Sprague-Dawley</strain>
    </source>
</reference>
<protein>
    <submittedName>
        <fullName evidence="1">RCG42645</fullName>
    </submittedName>
</protein>
<name>A6K1N9_RAT</name>
<organism evidence="1 2">
    <name type="scientific">Rattus norvegicus</name>
    <name type="common">Rat</name>
    <dbReference type="NCBI Taxonomy" id="10116"/>
    <lineage>
        <taxon>Eukaryota</taxon>
        <taxon>Metazoa</taxon>
        <taxon>Chordata</taxon>
        <taxon>Craniata</taxon>
        <taxon>Vertebrata</taxon>
        <taxon>Euteleostomi</taxon>
        <taxon>Mammalia</taxon>
        <taxon>Eutheria</taxon>
        <taxon>Euarchontoglires</taxon>
        <taxon>Glires</taxon>
        <taxon>Rodentia</taxon>
        <taxon>Myomorpha</taxon>
        <taxon>Muroidea</taxon>
        <taxon>Muridae</taxon>
        <taxon>Murinae</taxon>
        <taxon>Rattus</taxon>
    </lineage>
</organism>